<sequence>MQAKAYFAQYLIHQAWQQTLLDNQPHKPWSWADTYPVAKLTLMKKGQYKQKDGRSLYVLSGTSGRNLAFGPTRVKGGGLDFPQGNRVIAGHNDTHFSVLNGIESGRIIKFEDANNRVRFYQVSSTHIVHETDTYVLESNLTDQLTLITCYPFNSLTPRSEFRLVVSALPLSV</sequence>
<evidence type="ECO:0000313" key="2">
    <source>
        <dbReference type="EMBL" id="QPG58394.1"/>
    </source>
</evidence>
<dbReference type="Proteomes" id="UP000316416">
    <property type="component" value="Chromosome"/>
</dbReference>
<dbReference type="NCBIfam" id="TIGR03784">
    <property type="entry name" value="marine_sortase"/>
    <property type="match status" value="1"/>
</dbReference>
<dbReference type="InterPro" id="IPR023365">
    <property type="entry name" value="Sortase_dom-sf"/>
</dbReference>
<reference evidence="2" key="1">
    <citation type="submission" date="2021-07" db="EMBL/GenBank/DDBJ databases">
        <title>Shewanella sp. YLB-07 whole genome sequence.</title>
        <authorList>
            <person name="Yu L."/>
        </authorList>
    </citation>
    <scope>NUCLEOTIDE SEQUENCE</scope>
    <source>
        <strain evidence="2">YLB-08</strain>
    </source>
</reference>
<dbReference type="InterPro" id="IPR041999">
    <property type="entry name" value="Sortase_D_1"/>
</dbReference>
<keyword evidence="3" id="KW-1185">Reference proteome</keyword>
<dbReference type="Pfam" id="PF04203">
    <property type="entry name" value="Sortase"/>
    <property type="match status" value="1"/>
</dbReference>
<dbReference type="InterPro" id="IPR022445">
    <property type="entry name" value="Sortase_proteobact_type"/>
</dbReference>
<dbReference type="NCBIfam" id="TIGR01076">
    <property type="entry name" value="sortase_fam"/>
    <property type="match status" value="1"/>
</dbReference>
<name>A0ABX6V715_9GAMM</name>
<gene>
    <name evidence="2" type="ORF">FM038_013805</name>
</gene>
<dbReference type="SUPFAM" id="SSF63817">
    <property type="entry name" value="Sortase"/>
    <property type="match status" value="1"/>
</dbReference>
<keyword evidence="1 2" id="KW-0378">Hydrolase</keyword>
<accession>A0ABX6V715</accession>
<organism evidence="2 3">
    <name type="scientific">Shewanella eurypsychrophilus</name>
    <dbReference type="NCBI Taxonomy" id="2593656"/>
    <lineage>
        <taxon>Bacteria</taxon>
        <taxon>Pseudomonadati</taxon>
        <taxon>Pseudomonadota</taxon>
        <taxon>Gammaproteobacteria</taxon>
        <taxon>Alteromonadales</taxon>
        <taxon>Shewanellaceae</taxon>
        <taxon>Shewanella</taxon>
    </lineage>
</organism>
<dbReference type="EMBL" id="CP045503">
    <property type="protein sequence ID" value="QPG58394.1"/>
    <property type="molecule type" value="Genomic_DNA"/>
</dbReference>
<dbReference type="GO" id="GO:0016787">
    <property type="term" value="F:hydrolase activity"/>
    <property type="evidence" value="ECO:0007669"/>
    <property type="project" value="UniProtKB-KW"/>
</dbReference>
<dbReference type="Gene3D" id="2.40.260.10">
    <property type="entry name" value="Sortase"/>
    <property type="match status" value="1"/>
</dbReference>
<dbReference type="CDD" id="cd05828">
    <property type="entry name" value="Sortase_D_1"/>
    <property type="match status" value="1"/>
</dbReference>
<evidence type="ECO:0000313" key="3">
    <source>
        <dbReference type="Proteomes" id="UP000316416"/>
    </source>
</evidence>
<proteinExistence type="predicted"/>
<dbReference type="EC" id="3.4.22.-" evidence="2"/>
<dbReference type="InterPro" id="IPR005754">
    <property type="entry name" value="Sortase"/>
</dbReference>
<protein>
    <submittedName>
        <fullName evidence="2">Class GN sortase</fullName>
        <ecNumber evidence="2">3.4.22.-</ecNumber>
    </submittedName>
</protein>
<evidence type="ECO:0000256" key="1">
    <source>
        <dbReference type="ARBA" id="ARBA00022801"/>
    </source>
</evidence>